<keyword evidence="2" id="KW-1185">Reference proteome</keyword>
<dbReference type="Proteomes" id="UP000260644">
    <property type="component" value="Unassembled WGS sequence"/>
</dbReference>
<reference evidence="1 2" key="1">
    <citation type="submission" date="2018-07" db="EMBL/GenBank/DDBJ databases">
        <title>Chitinophaga K2CV101002-2 sp. nov., isolated from a monsoon evergreen broad-leaved forest soil.</title>
        <authorList>
            <person name="Lv Y."/>
        </authorList>
    </citation>
    <scope>NUCLEOTIDE SEQUENCE [LARGE SCALE GENOMIC DNA]</scope>
    <source>
        <strain evidence="1 2">GDMCC 1.1288</strain>
    </source>
</reference>
<dbReference type="EMBL" id="QPMM01000011">
    <property type="protein sequence ID" value="RFS20040.1"/>
    <property type="molecule type" value="Genomic_DNA"/>
</dbReference>
<dbReference type="RefSeq" id="WP_116977601.1">
    <property type="nucleotide sequence ID" value="NZ_QPMM01000011.1"/>
</dbReference>
<accession>A0A3E1Y5M0</accession>
<name>A0A3E1Y5M0_9BACT</name>
<sequence>MKSLAELINTKESSWKNLQNLLHSASNPITILPKNEERAAKSLYSAQLSTRSPIGAVIFETGGILADHGWIRILGSGCPELDRSLPDWNIGKSYIHEGDEPLFLLIADDILGGFFAINTGGLEGQEGIGSVFYFTPDTKEWENMEIGYTDFIGFCCNGDVAGFYESFRFHGWEKAISNINGNQVVVNLNQPDQHTISISDAWNLSEPFTL</sequence>
<dbReference type="AlphaFoldDB" id="A0A3E1Y5M0"/>
<dbReference type="InterPro" id="IPR021239">
    <property type="entry name" value="DUF2625"/>
</dbReference>
<comment type="caution">
    <text evidence="1">The sequence shown here is derived from an EMBL/GenBank/DDBJ whole genome shotgun (WGS) entry which is preliminary data.</text>
</comment>
<evidence type="ECO:0000313" key="2">
    <source>
        <dbReference type="Proteomes" id="UP000260644"/>
    </source>
</evidence>
<proteinExistence type="predicted"/>
<dbReference type="Pfam" id="PF10946">
    <property type="entry name" value="DUF2625"/>
    <property type="match status" value="1"/>
</dbReference>
<gene>
    <name evidence="1" type="ORF">DVR12_20170</name>
</gene>
<protein>
    <submittedName>
        <fullName evidence="1">DUF2625 family protein</fullName>
    </submittedName>
</protein>
<evidence type="ECO:0000313" key="1">
    <source>
        <dbReference type="EMBL" id="RFS20040.1"/>
    </source>
</evidence>
<dbReference type="OrthoDB" id="1550811at2"/>
<organism evidence="1 2">
    <name type="scientific">Chitinophaga silvatica</name>
    <dbReference type="NCBI Taxonomy" id="2282649"/>
    <lineage>
        <taxon>Bacteria</taxon>
        <taxon>Pseudomonadati</taxon>
        <taxon>Bacteroidota</taxon>
        <taxon>Chitinophagia</taxon>
        <taxon>Chitinophagales</taxon>
        <taxon>Chitinophagaceae</taxon>
        <taxon>Chitinophaga</taxon>
    </lineage>
</organism>